<protein>
    <submittedName>
        <fullName evidence="1">Uncharacterized protein</fullName>
    </submittedName>
</protein>
<dbReference type="EMBL" id="CM042889">
    <property type="protein sequence ID" value="KAI4320973.1"/>
    <property type="molecule type" value="Genomic_DNA"/>
</dbReference>
<dbReference type="Proteomes" id="UP001057402">
    <property type="component" value="Chromosome 10"/>
</dbReference>
<name>A0ACB9MAG2_9MYRT</name>
<gene>
    <name evidence="1" type="ORF">MLD38_034400</name>
</gene>
<keyword evidence="2" id="KW-1185">Reference proteome</keyword>
<organism evidence="1 2">
    <name type="scientific">Melastoma candidum</name>
    <dbReference type="NCBI Taxonomy" id="119954"/>
    <lineage>
        <taxon>Eukaryota</taxon>
        <taxon>Viridiplantae</taxon>
        <taxon>Streptophyta</taxon>
        <taxon>Embryophyta</taxon>
        <taxon>Tracheophyta</taxon>
        <taxon>Spermatophyta</taxon>
        <taxon>Magnoliopsida</taxon>
        <taxon>eudicotyledons</taxon>
        <taxon>Gunneridae</taxon>
        <taxon>Pentapetalae</taxon>
        <taxon>rosids</taxon>
        <taxon>malvids</taxon>
        <taxon>Myrtales</taxon>
        <taxon>Melastomataceae</taxon>
        <taxon>Melastomatoideae</taxon>
        <taxon>Melastomateae</taxon>
        <taxon>Melastoma</taxon>
    </lineage>
</organism>
<proteinExistence type="predicted"/>
<reference evidence="2" key="1">
    <citation type="journal article" date="2023" name="Front. Plant Sci.">
        <title>Chromosomal-level genome assembly of Melastoma candidum provides insights into trichome evolution.</title>
        <authorList>
            <person name="Zhong Y."/>
            <person name="Wu W."/>
            <person name="Sun C."/>
            <person name="Zou P."/>
            <person name="Liu Y."/>
            <person name="Dai S."/>
            <person name="Zhou R."/>
        </authorList>
    </citation>
    <scope>NUCLEOTIDE SEQUENCE [LARGE SCALE GENOMIC DNA]</scope>
</reference>
<evidence type="ECO:0000313" key="2">
    <source>
        <dbReference type="Proteomes" id="UP001057402"/>
    </source>
</evidence>
<comment type="caution">
    <text evidence="1">The sequence shown here is derived from an EMBL/GenBank/DDBJ whole genome shotgun (WGS) entry which is preliminary data.</text>
</comment>
<accession>A0ACB9MAG2</accession>
<sequence length="151" mass="17462">MLQLLRGLKYLHSANILHSDLKPWNLLVNANCDMKICEFGLARTSNGKGQFMTEYVVTRWYRAPELSSSLVTRKRGSSSSPFNIAQGHPSPGFIPSRTHLPLTSCRRCWCSNRYGYRRGGLEEEMIREMMWHEMLHYHPEVVVDGNIEVYT</sequence>
<evidence type="ECO:0000313" key="1">
    <source>
        <dbReference type="EMBL" id="KAI4320973.1"/>
    </source>
</evidence>